<dbReference type="AlphaFoldDB" id="A0ABD2LTD0"/>
<evidence type="ECO:0000256" key="1">
    <source>
        <dbReference type="SAM" id="MobiDB-lite"/>
    </source>
</evidence>
<comment type="caution">
    <text evidence="2">The sequence shown here is derived from an EMBL/GenBank/DDBJ whole genome shotgun (WGS) entry which is preliminary data.</text>
</comment>
<organism evidence="2 3">
    <name type="scientific">Heterodera trifolii</name>
    <dbReference type="NCBI Taxonomy" id="157864"/>
    <lineage>
        <taxon>Eukaryota</taxon>
        <taxon>Metazoa</taxon>
        <taxon>Ecdysozoa</taxon>
        <taxon>Nematoda</taxon>
        <taxon>Chromadorea</taxon>
        <taxon>Rhabditida</taxon>
        <taxon>Tylenchina</taxon>
        <taxon>Tylenchomorpha</taxon>
        <taxon>Tylenchoidea</taxon>
        <taxon>Heteroderidae</taxon>
        <taxon>Heteroderinae</taxon>
        <taxon>Heterodera</taxon>
    </lineage>
</organism>
<reference evidence="2 3" key="1">
    <citation type="submission" date="2024-10" db="EMBL/GenBank/DDBJ databases">
        <authorList>
            <person name="Kim D."/>
        </authorList>
    </citation>
    <scope>NUCLEOTIDE SEQUENCE [LARGE SCALE GENOMIC DNA]</scope>
    <source>
        <strain evidence="2">BH-2024</strain>
    </source>
</reference>
<name>A0ABD2LTD0_9BILA</name>
<dbReference type="Proteomes" id="UP001620626">
    <property type="component" value="Unassembled WGS sequence"/>
</dbReference>
<feature type="region of interest" description="Disordered" evidence="1">
    <location>
        <begin position="92"/>
        <end position="116"/>
    </location>
</feature>
<keyword evidence="3" id="KW-1185">Reference proteome</keyword>
<accession>A0ABD2LTD0</accession>
<proteinExistence type="predicted"/>
<dbReference type="EMBL" id="JBICBT010000277">
    <property type="protein sequence ID" value="KAL3118439.1"/>
    <property type="molecule type" value="Genomic_DNA"/>
</dbReference>
<feature type="region of interest" description="Disordered" evidence="1">
    <location>
        <begin position="24"/>
        <end position="47"/>
    </location>
</feature>
<sequence>MQHFSSGIRGLARCSLSSFSLSRNRDENWGEGSGQLSFTPGSGGHYNARKIDEEEENRWATQGAWFTAAPRVPGPKKKKSWYRSLSSFSLSRNRDENWGEGSGQLSFTPGSGGHYNARKIDEEEENRWATQGAWFTAAPRVPGPKKKKSWYR</sequence>
<gene>
    <name evidence="2" type="ORF">niasHT_004019</name>
</gene>
<evidence type="ECO:0000313" key="2">
    <source>
        <dbReference type="EMBL" id="KAL3118439.1"/>
    </source>
</evidence>
<evidence type="ECO:0000313" key="3">
    <source>
        <dbReference type="Proteomes" id="UP001620626"/>
    </source>
</evidence>
<protein>
    <submittedName>
        <fullName evidence="2">Uncharacterized protein</fullName>
    </submittedName>
</protein>